<dbReference type="Ensembl" id="ENSDCDT00010011029.1">
    <property type="protein sequence ID" value="ENSDCDP00010010525.1"/>
    <property type="gene ID" value="ENSDCDG00010004667.1"/>
</dbReference>
<dbReference type="GeneTree" id="ENSGT00940000164917"/>
<dbReference type="Gene3D" id="3.40.50.300">
    <property type="entry name" value="P-loop containing nucleotide triphosphate hydrolases"/>
    <property type="match status" value="1"/>
</dbReference>
<feature type="domain" description="Deoxynucleoside kinase" evidence="1">
    <location>
        <begin position="1"/>
        <end position="51"/>
    </location>
</feature>
<organism evidence="2 3">
    <name type="scientific">Denticeps clupeoides</name>
    <name type="common">denticle herring</name>
    <dbReference type="NCBI Taxonomy" id="299321"/>
    <lineage>
        <taxon>Eukaryota</taxon>
        <taxon>Metazoa</taxon>
        <taxon>Chordata</taxon>
        <taxon>Craniata</taxon>
        <taxon>Vertebrata</taxon>
        <taxon>Euteleostomi</taxon>
        <taxon>Actinopterygii</taxon>
        <taxon>Neopterygii</taxon>
        <taxon>Teleostei</taxon>
        <taxon>Clupei</taxon>
        <taxon>Clupeiformes</taxon>
        <taxon>Denticipitoidei</taxon>
        <taxon>Denticipitidae</taxon>
        <taxon>Denticeps</taxon>
    </lineage>
</organism>
<dbReference type="InterPro" id="IPR027417">
    <property type="entry name" value="P-loop_NTPase"/>
</dbReference>
<name>A0AAY4AQD4_9TELE</name>
<dbReference type="PANTHER" id="PTHR10513:SF48">
    <property type="entry name" value="DEOXYCYTIDINE KINASE 2"/>
    <property type="match status" value="1"/>
</dbReference>
<dbReference type="Proteomes" id="UP000694580">
    <property type="component" value="Chromosome 6"/>
</dbReference>
<reference evidence="2 3" key="1">
    <citation type="submission" date="2020-06" db="EMBL/GenBank/DDBJ databases">
        <authorList>
            <consortium name="Wellcome Sanger Institute Data Sharing"/>
        </authorList>
    </citation>
    <scope>NUCLEOTIDE SEQUENCE [LARGE SCALE GENOMIC DNA]</scope>
</reference>
<keyword evidence="3" id="KW-1185">Reference proteome</keyword>
<dbReference type="AlphaFoldDB" id="A0AAY4AQD4"/>
<dbReference type="InterPro" id="IPR031314">
    <property type="entry name" value="DNK_dom"/>
</dbReference>
<evidence type="ECO:0000259" key="1">
    <source>
        <dbReference type="Pfam" id="PF01712"/>
    </source>
</evidence>
<sequence length="101" mass="12043">MLYDKPSGWSYTFQSYACLSRVRAQLQPPSAKLQQVEKPVQFYERSVHMDFEYLKDLPVLVLDVNDDFNNDRIKQEGIHDNFVNSFVKMTTRKHKMLHYLL</sequence>
<proteinExistence type="predicted"/>
<reference evidence="2" key="2">
    <citation type="submission" date="2025-08" db="UniProtKB">
        <authorList>
            <consortium name="Ensembl"/>
        </authorList>
    </citation>
    <scope>IDENTIFICATION</scope>
</reference>
<protein>
    <recommendedName>
        <fullName evidence="1">Deoxynucleoside kinase domain-containing protein</fullName>
    </recommendedName>
</protein>
<dbReference type="InterPro" id="IPR050566">
    <property type="entry name" value="Deoxyribonucleoside_kinase"/>
</dbReference>
<dbReference type="PANTHER" id="PTHR10513">
    <property type="entry name" value="DEOXYNUCLEOSIDE KINASE"/>
    <property type="match status" value="1"/>
</dbReference>
<dbReference type="Pfam" id="PF01712">
    <property type="entry name" value="dNK"/>
    <property type="match status" value="1"/>
</dbReference>
<reference evidence="2" key="3">
    <citation type="submission" date="2025-09" db="UniProtKB">
        <authorList>
            <consortium name="Ensembl"/>
        </authorList>
    </citation>
    <scope>IDENTIFICATION</scope>
</reference>
<dbReference type="GO" id="GO:0005739">
    <property type="term" value="C:mitochondrion"/>
    <property type="evidence" value="ECO:0007669"/>
    <property type="project" value="TreeGrafter"/>
</dbReference>
<evidence type="ECO:0000313" key="3">
    <source>
        <dbReference type="Proteomes" id="UP000694580"/>
    </source>
</evidence>
<evidence type="ECO:0000313" key="2">
    <source>
        <dbReference type="Ensembl" id="ENSDCDP00010010525.1"/>
    </source>
</evidence>
<accession>A0AAY4AQD4</accession>
<dbReference type="GO" id="GO:0019136">
    <property type="term" value="F:deoxynucleoside kinase activity"/>
    <property type="evidence" value="ECO:0007669"/>
    <property type="project" value="TreeGrafter"/>
</dbReference>